<dbReference type="SUPFAM" id="SSF53448">
    <property type="entry name" value="Nucleotide-diphospho-sugar transferases"/>
    <property type="match status" value="1"/>
</dbReference>
<dbReference type="Proteomes" id="UP000296374">
    <property type="component" value="Chromosome"/>
</dbReference>
<dbReference type="GO" id="GO:0005525">
    <property type="term" value="F:GTP binding"/>
    <property type="evidence" value="ECO:0007669"/>
    <property type="project" value="UniProtKB-UniRule"/>
</dbReference>
<evidence type="ECO:0000256" key="5">
    <source>
        <dbReference type="ARBA" id="ARBA00022842"/>
    </source>
</evidence>
<evidence type="ECO:0000259" key="9">
    <source>
        <dbReference type="Pfam" id="PF12804"/>
    </source>
</evidence>
<keyword evidence="1 8" id="KW-0963">Cytoplasm</keyword>
<dbReference type="GO" id="GO:0061603">
    <property type="term" value="F:molybdenum cofactor guanylyltransferase activity"/>
    <property type="evidence" value="ECO:0007669"/>
    <property type="project" value="UniProtKB-EC"/>
</dbReference>
<evidence type="ECO:0000256" key="7">
    <source>
        <dbReference type="ARBA" id="ARBA00023150"/>
    </source>
</evidence>
<accession>A0A4P7HQZ3</accession>
<dbReference type="Gene3D" id="3.90.550.10">
    <property type="entry name" value="Spore Coat Polysaccharide Biosynthesis Protein SpsA, Chain A"/>
    <property type="match status" value="1"/>
</dbReference>
<comment type="catalytic activity">
    <reaction evidence="8">
        <text>Mo-molybdopterin + GTP + H(+) = Mo-molybdopterin guanine dinucleotide + diphosphate</text>
        <dbReference type="Rhea" id="RHEA:34243"/>
        <dbReference type="ChEBI" id="CHEBI:15378"/>
        <dbReference type="ChEBI" id="CHEBI:33019"/>
        <dbReference type="ChEBI" id="CHEBI:37565"/>
        <dbReference type="ChEBI" id="CHEBI:71302"/>
        <dbReference type="ChEBI" id="CHEBI:71310"/>
        <dbReference type="EC" id="2.7.7.77"/>
    </reaction>
</comment>
<protein>
    <recommendedName>
        <fullName evidence="8">Molybdenum cofactor guanylyltransferase</fullName>
        <shortName evidence="8">MoCo guanylyltransferase</shortName>
        <ecNumber evidence="8">2.7.7.77</ecNumber>
    </recommendedName>
    <alternativeName>
        <fullName evidence="8">GTP:molybdopterin guanylyltransferase</fullName>
    </alternativeName>
    <alternativeName>
        <fullName evidence="8">Mo-MPT guanylyltransferase</fullName>
    </alternativeName>
    <alternativeName>
        <fullName evidence="8">Molybdopterin guanylyltransferase</fullName>
    </alternativeName>
    <alternativeName>
        <fullName evidence="8">Molybdopterin-guanine dinucleotide synthase</fullName>
        <shortName evidence="8">MGD synthase</shortName>
    </alternativeName>
</protein>
<keyword evidence="4 8" id="KW-0547">Nucleotide-binding</keyword>
<keyword evidence="7 8" id="KW-0501">Molybdenum cofactor biosynthesis</keyword>
<feature type="binding site" evidence="8">
    <location>
        <position position="57"/>
    </location>
    <ligand>
        <name>GTP</name>
        <dbReference type="ChEBI" id="CHEBI:37565"/>
    </ligand>
</feature>
<dbReference type="PANTHER" id="PTHR19136">
    <property type="entry name" value="MOLYBDENUM COFACTOR GUANYLYLTRANSFERASE"/>
    <property type="match status" value="1"/>
</dbReference>
<dbReference type="AlphaFoldDB" id="A0A4P7HQZ3"/>
<keyword evidence="2 8" id="KW-0808">Transferase</keyword>
<dbReference type="NCBIfam" id="TIGR02665">
    <property type="entry name" value="molyb_mobA"/>
    <property type="match status" value="1"/>
</dbReference>
<evidence type="ECO:0000313" key="11">
    <source>
        <dbReference type="Proteomes" id="UP000296374"/>
    </source>
</evidence>
<comment type="cofactor">
    <cofactor evidence="8">
        <name>Mg(2+)</name>
        <dbReference type="ChEBI" id="CHEBI:18420"/>
    </cofactor>
</comment>
<feature type="binding site" evidence="8">
    <location>
        <position position="75"/>
    </location>
    <ligand>
        <name>GTP</name>
        <dbReference type="ChEBI" id="CHEBI:37565"/>
    </ligand>
</feature>
<dbReference type="InterPro" id="IPR029044">
    <property type="entry name" value="Nucleotide-diphossugar_trans"/>
</dbReference>
<dbReference type="PANTHER" id="PTHR19136:SF81">
    <property type="entry name" value="MOLYBDENUM COFACTOR GUANYLYLTRANSFERASE"/>
    <property type="match status" value="1"/>
</dbReference>
<dbReference type="EMBL" id="CP038439">
    <property type="protein sequence ID" value="QBX35741.1"/>
    <property type="molecule type" value="Genomic_DNA"/>
</dbReference>
<dbReference type="HAMAP" id="MF_00316">
    <property type="entry name" value="MobA"/>
    <property type="match status" value="1"/>
</dbReference>
<evidence type="ECO:0000256" key="4">
    <source>
        <dbReference type="ARBA" id="ARBA00022741"/>
    </source>
</evidence>
<reference evidence="11" key="1">
    <citation type="submission" date="2019-03" db="EMBL/GenBank/DDBJ databases">
        <authorList>
            <person name="Li J."/>
        </authorList>
    </citation>
    <scope>NUCLEOTIDE SEQUENCE [LARGE SCALE GENOMIC DNA]</scope>
    <source>
        <strain evidence="11">2251</strain>
    </source>
</reference>
<gene>
    <name evidence="8 10" type="primary">mobA</name>
    <name evidence="10" type="ORF">E4191_14365</name>
</gene>
<keyword evidence="6 8" id="KW-0342">GTP-binding</keyword>
<dbReference type="RefSeq" id="WP_135314006.1">
    <property type="nucleotide sequence ID" value="NZ_CP038439.1"/>
</dbReference>
<comment type="similarity">
    <text evidence="8">Belongs to the MobA family.</text>
</comment>
<feature type="binding site" evidence="8">
    <location>
        <position position="108"/>
    </location>
    <ligand>
        <name>GTP</name>
        <dbReference type="ChEBI" id="CHEBI:37565"/>
    </ligand>
</feature>
<evidence type="ECO:0000256" key="1">
    <source>
        <dbReference type="ARBA" id="ARBA00022490"/>
    </source>
</evidence>
<dbReference type="EC" id="2.7.7.77" evidence="8"/>
<feature type="binding site" evidence="8">
    <location>
        <position position="29"/>
    </location>
    <ligand>
        <name>GTP</name>
        <dbReference type="ChEBI" id="CHEBI:37565"/>
    </ligand>
</feature>
<dbReference type="GO" id="GO:0005737">
    <property type="term" value="C:cytoplasm"/>
    <property type="evidence" value="ECO:0007669"/>
    <property type="project" value="UniProtKB-SubCell"/>
</dbReference>
<evidence type="ECO:0000256" key="3">
    <source>
        <dbReference type="ARBA" id="ARBA00022723"/>
    </source>
</evidence>
<dbReference type="GO" id="GO:0046872">
    <property type="term" value="F:metal ion binding"/>
    <property type="evidence" value="ECO:0007669"/>
    <property type="project" value="UniProtKB-KW"/>
</dbReference>
<feature type="binding site" evidence="8">
    <location>
        <position position="108"/>
    </location>
    <ligand>
        <name>Mg(2+)</name>
        <dbReference type="ChEBI" id="CHEBI:18420"/>
    </ligand>
</feature>
<comment type="function">
    <text evidence="8">Transfers a GMP moiety from GTP to Mo-molybdopterin (Mo-MPT) cofactor (Moco or molybdenum cofactor) to form Mo-molybdopterin guanine dinucleotide (Mo-MGD) cofactor.</text>
</comment>
<dbReference type="InterPro" id="IPR025877">
    <property type="entry name" value="MobA-like_NTP_Trfase"/>
</dbReference>
<comment type="subcellular location">
    <subcellularLocation>
        <location evidence="8">Cytoplasm</location>
    </subcellularLocation>
</comment>
<feature type="binding site" evidence="8">
    <location>
        <begin position="16"/>
        <end position="18"/>
    </location>
    <ligand>
        <name>GTP</name>
        <dbReference type="ChEBI" id="CHEBI:37565"/>
    </ligand>
</feature>
<keyword evidence="5 8" id="KW-0460">Magnesium</keyword>
<name>A0A4P7HQZ3_9RHOB</name>
<dbReference type="KEGG" id="plia:E4191_14365"/>
<keyword evidence="3 8" id="KW-0479">Metal-binding</keyword>
<comment type="subunit">
    <text evidence="8">Monomer.</text>
</comment>
<keyword evidence="10" id="KW-0548">Nucleotidyltransferase</keyword>
<evidence type="ECO:0000256" key="6">
    <source>
        <dbReference type="ARBA" id="ARBA00023134"/>
    </source>
</evidence>
<evidence type="ECO:0000313" key="10">
    <source>
        <dbReference type="EMBL" id="QBX35741.1"/>
    </source>
</evidence>
<dbReference type="Pfam" id="PF12804">
    <property type="entry name" value="NTP_transf_3"/>
    <property type="match status" value="1"/>
</dbReference>
<organism evidence="10 11">
    <name type="scientific">Paracoccus liaowanqingii</name>
    <dbReference type="NCBI Taxonomy" id="2560053"/>
    <lineage>
        <taxon>Bacteria</taxon>
        <taxon>Pseudomonadati</taxon>
        <taxon>Pseudomonadota</taxon>
        <taxon>Alphaproteobacteria</taxon>
        <taxon>Rhodobacterales</taxon>
        <taxon>Paracoccaceae</taxon>
        <taxon>Paracoccus</taxon>
    </lineage>
</organism>
<sequence>MTSPQPPTTTLPAMILAGGRATRMGGGDKPLLPLGGRSMLAHVLDRLRPQAGPVALNANGDPARFAAFGLPVRADSLPDHPGPLAGVLAALDWAAGIGADHVLTVAGDTPFLPPDLTLRLQAARGPRGLALAASRTPGGETREHPTVGLWPVALRDDLAATLAAGQRRMRVFTARHQPGLALWPGDPDPFANINTPDDLARAEARLAAL</sequence>
<evidence type="ECO:0000256" key="8">
    <source>
        <dbReference type="HAMAP-Rule" id="MF_00316"/>
    </source>
</evidence>
<evidence type="ECO:0000256" key="2">
    <source>
        <dbReference type="ARBA" id="ARBA00022679"/>
    </source>
</evidence>
<dbReference type="CDD" id="cd02503">
    <property type="entry name" value="MobA"/>
    <property type="match status" value="1"/>
</dbReference>
<comment type="domain">
    <text evidence="8">The N-terminal domain determines nucleotide recognition and specific binding, while the C-terminal domain determines the specific binding to the target protein.</text>
</comment>
<feature type="domain" description="MobA-like NTP transferase" evidence="9">
    <location>
        <begin position="13"/>
        <end position="176"/>
    </location>
</feature>
<proteinExistence type="inferred from homology"/>
<dbReference type="GO" id="GO:1902758">
    <property type="term" value="P:bis(molybdopterin guanine dinucleotide)molybdenum biosynthetic process"/>
    <property type="evidence" value="ECO:0007669"/>
    <property type="project" value="TreeGrafter"/>
</dbReference>
<dbReference type="InterPro" id="IPR013482">
    <property type="entry name" value="Molybde_CF_guanTrfase"/>
</dbReference>